<dbReference type="AlphaFoldDB" id="A0A6M4H9R9"/>
<dbReference type="PANTHER" id="PTHR35145">
    <property type="entry name" value="CYTOPLASMIC PROTEIN-RELATED"/>
    <property type="match status" value="1"/>
</dbReference>
<dbReference type="RefSeq" id="WP_171163765.1">
    <property type="nucleotide sequence ID" value="NZ_CP053073.1"/>
</dbReference>
<dbReference type="Proteomes" id="UP000503096">
    <property type="component" value="Chromosome"/>
</dbReference>
<proteinExistence type="predicted"/>
<name>A0A6M4H9R9_9PROT</name>
<evidence type="ECO:0000313" key="2">
    <source>
        <dbReference type="Proteomes" id="UP000503096"/>
    </source>
</evidence>
<dbReference type="InterPro" id="IPR038056">
    <property type="entry name" value="YjbR-like_sf"/>
</dbReference>
<evidence type="ECO:0008006" key="3">
    <source>
        <dbReference type="Google" id="ProtNLM"/>
    </source>
</evidence>
<dbReference type="Pfam" id="PF04237">
    <property type="entry name" value="YjbR"/>
    <property type="match status" value="1"/>
</dbReference>
<sequence>MTPAAARKYCASLKGATYDLKWGADHVYSVGGRMFAVVGDPSHKEAGLGFKVDDHRFLELTDRKGIIPAPYLARAKWVLVQDYKSLADADLKTLIARSRELIVAKLPKKLQLELKGSG</sequence>
<dbReference type="SUPFAM" id="SSF142906">
    <property type="entry name" value="YjbR-like"/>
    <property type="match status" value="1"/>
</dbReference>
<reference evidence="1 2" key="1">
    <citation type="submission" date="2020-04" db="EMBL/GenBank/DDBJ databases">
        <title>Usitatibacter rugosus gen. nov., sp. nov. and Usitatibacter palustris sp. nov., novel members of Usitatibacteraceae fam. nov. within the order Nitrosomonadales isolated from soil.</title>
        <authorList>
            <person name="Huber K.J."/>
            <person name="Neumann-Schaal M."/>
            <person name="Geppert A."/>
            <person name="Luckner M."/>
            <person name="Wanner G."/>
            <person name="Overmann J."/>
        </authorList>
    </citation>
    <scope>NUCLEOTIDE SEQUENCE [LARGE SCALE GENOMIC DNA]</scope>
    <source>
        <strain evidence="1 2">Swamp67</strain>
    </source>
</reference>
<dbReference type="InterPro" id="IPR058532">
    <property type="entry name" value="YjbR/MT2646/Rv2570-like"/>
</dbReference>
<dbReference type="InParanoid" id="A0A6M4H9R9"/>
<dbReference type="KEGG" id="upl:DSM104440_02830"/>
<evidence type="ECO:0000313" key="1">
    <source>
        <dbReference type="EMBL" id="QJR16002.1"/>
    </source>
</evidence>
<organism evidence="1 2">
    <name type="scientific">Usitatibacter palustris</name>
    <dbReference type="NCBI Taxonomy" id="2732487"/>
    <lineage>
        <taxon>Bacteria</taxon>
        <taxon>Pseudomonadati</taxon>
        <taxon>Pseudomonadota</taxon>
        <taxon>Betaproteobacteria</taxon>
        <taxon>Nitrosomonadales</taxon>
        <taxon>Usitatibacteraceae</taxon>
        <taxon>Usitatibacter</taxon>
    </lineage>
</organism>
<dbReference type="InterPro" id="IPR007351">
    <property type="entry name" value="YjbR"/>
</dbReference>
<dbReference type="EMBL" id="CP053073">
    <property type="protein sequence ID" value="QJR16002.1"/>
    <property type="molecule type" value="Genomic_DNA"/>
</dbReference>
<dbReference type="PANTHER" id="PTHR35145:SF1">
    <property type="entry name" value="CYTOPLASMIC PROTEIN"/>
    <property type="match status" value="1"/>
</dbReference>
<protein>
    <recommendedName>
        <fullName evidence="3">MmcQ/YjbR family DNA-binding protein</fullName>
    </recommendedName>
</protein>
<gene>
    <name evidence="1" type="ORF">DSM104440_02830</name>
</gene>
<keyword evidence="2" id="KW-1185">Reference proteome</keyword>
<dbReference type="Gene3D" id="3.90.1150.30">
    <property type="match status" value="1"/>
</dbReference>
<accession>A0A6M4H9R9</accession>